<accession>A0A2N3KJN1</accession>
<dbReference type="Pfam" id="PF01613">
    <property type="entry name" value="Flavin_Reduct"/>
    <property type="match status" value="1"/>
</dbReference>
<dbReference type="InterPro" id="IPR012349">
    <property type="entry name" value="Split_barrel_FMN-bd"/>
</dbReference>
<dbReference type="OrthoDB" id="9792858at2"/>
<dbReference type="RefSeq" id="WP_101269915.1">
    <property type="nucleotide sequence ID" value="NZ_CP024199.1"/>
</dbReference>
<dbReference type="Gene3D" id="2.30.110.10">
    <property type="entry name" value="Electron Transport, Fmn-binding Protein, Chain A"/>
    <property type="match status" value="1"/>
</dbReference>
<dbReference type="Proteomes" id="UP000233458">
    <property type="component" value="Chromosome"/>
</dbReference>
<dbReference type="InterPro" id="IPR050268">
    <property type="entry name" value="NADH-dep_flavin_reductase"/>
</dbReference>
<organism evidence="4 6">
    <name type="scientific">Thalassospira marina</name>
    <dbReference type="NCBI Taxonomy" id="2048283"/>
    <lineage>
        <taxon>Bacteria</taxon>
        <taxon>Pseudomonadati</taxon>
        <taxon>Pseudomonadota</taxon>
        <taxon>Alphaproteobacteria</taxon>
        <taxon>Rhodospirillales</taxon>
        <taxon>Thalassospiraceae</taxon>
        <taxon>Thalassospira</taxon>
    </lineage>
</organism>
<sequence length="161" mass="17403">MSFSSRHFRDCLGQFATGVAIVTSRDTDGKKVGITINSFSSVSLEPPLVLFSVARSAATHDVFTGDVQHFCINVLRNSQKELAERFAAPIADRWEDTRFTDNGHGMPVLTGNISTFSCVRHAVHDGGDHSIIVGQVNAVEMGETGDPLLYYGGAYAQLARA</sequence>
<feature type="domain" description="Flavin reductase like" evidence="2">
    <location>
        <begin position="12"/>
        <end position="157"/>
    </location>
</feature>
<evidence type="ECO:0000313" key="5">
    <source>
        <dbReference type="Proteomes" id="UP000233458"/>
    </source>
</evidence>
<dbReference type="EMBL" id="CP024199">
    <property type="protein sequence ID" value="AUG55042.1"/>
    <property type="molecule type" value="Genomic_DNA"/>
</dbReference>
<evidence type="ECO:0000259" key="2">
    <source>
        <dbReference type="SMART" id="SM00903"/>
    </source>
</evidence>
<evidence type="ECO:0000256" key="1">
    <source>
        <dbReference type="ARBA" id="ARBA00023002"/>
    </source>
</evidence>
<gene>
    <name evidence="4" type="ORF">COO20_19725</name>
    <name evidence="3" type="ORF">CSC3H3_09865</name>
</gene>
<dbReference type="SUPFAM" id="SSF50475">
    <property type="entry name" value="FMN-binding split barrel"/>
    <property type="match status" value="1"/>
</dbReference>
<dbReference type="PANTHER" id="PTHR30466:SF1">
    <property type="entry name" value="FMN REDUCTASE (NADH) RUTF"/>
    <property type="match status" value="1"/>
</dbReference>
<dbReference type="GO" id="GO:0042602">
    <property type="term" value="F:riboflavin reductase (NADPH) activity"/>
    <property type="evidence" value="ECO:0007669"/>
    <property type="project" value="TreeGrafter"/>
</dbReference>
<dbReference type="EMBL" id="NWTK01000015">
    <property type="protein sequence ID" value="PKR50787.1"/>
    <property type="molecule type" value="Genomic_DNA"/>
</dbReference>
<dbReference type="AlphaFoldDB" id="A0A2N3KJN1"/>
<dbReference type="GO" id="GO:0010181">
    <property type="term" value="F:FMN binding"/>
    <property type="evidence" value="ECO:0007669"/>
    <property type="project" value="InterPro"/>
</dbReference>
<dbReference type="InterPro" id="IPR002563">
    <property type="entry name" value="Flavin_Rdtase-like_dom"/>
</dbReference>
<evidence type="ECO:0000313" key="6">
    <source>
        <dbReference type="Proteomes" id="UP000233597"/>
    </source>
</evidence>
<evidence type="ECO:0000313" key="3">
    <source>
        <dbReference type="EMBL" id="AUG55042.1"/>
    </source>
</evidence>
<evidence type="ECO:0000313" key="4">
    <source>
        <dbReference type="EMBL" id="PKR50787.1"/>
    </source>
</evidence>
<dbReference type="PANTHER" id="PTHR30466">
    <property type="entry name" value="FLAVIN REDUCTASE"/>
    <property type="match status" value="1"/>
</dbReference>
<protein>
    <submittedName>
        <fullName evidence="4">Flavin reductase</fullName>
    </submittedName>
</protein>
<name>A0A2N3KJN1_9PROT</name>
<keyword evidence="1" id="KW-0560">Oxidoreductase</keyword>
<keyword evidence="5" id="KW-1185">Reference proteome</keyword>
<dbReference type="Proteomes" id="UP000233597">
    <property type="component" value="Unassembled WGS sequence"/>
</dbReference>
<reference evidence="4 6" key="1">
    <citation type="submission" date="2017-09" db="EMBL/GenBank/DDBJ databases">
        <title>Biodiversity and function of Thalassospira species in the particle-attached aromatic-hydrocarbon-degrading consortia from the surface seawater of the South China Sea.</title>
        <authorList>
            <person name="Dong C."/>
            <person name="Liu R."/>
            <person name="Shao Z."/>
        </authorList>
    </citation>
    <scope>NUCLEOTIDE SEQUENCE [LARGE SCALE GENOMIC DNA]</scope>
    <source>
        <strain evidence="4 6">CSC1P2</strain>
    </source>
</reference>
<proteinExistence type="predicted"/>
<reference evidence="3 5" key="2">
    <citation type="submission" date="2017-10" db="EMBL/GenBank/DDBJ databases">
        <title>Biodiversity and function of Thalassospira species in the particle-attached aromatic-hydrocarbon-degrading consortia from the surface seawater of the China South Sea.</title>
        <authorList>
            <person name="Dong C."/>
            <person name="Liu R."/>
            <person name="Shao Z."/>
        </authorList>
    </citation>
    <scope>NUCLEOTIDE SEQUENCE [LARGE SCALE GENOMIC DNA]</scope>
    <source>
        <strain evidence="3 5">CSC3H3</strain>
    </source>
</reference>
<dbReference type="KEGG" id="thac:CSC3H3_09865"/>
<dbReference type="SMART" id="SM00903">
    <property type="entry name" value="Flavin_Reduct"/>
    <property type="match status" value="1"/>
</dbReference>